<evidence type="ECO:0000259" key="9">
    <source>
        <dbReference type="Pfam" id="PF13860"/>
    </source>
</evidence>
<proteinExistence type="inferred from homology"/>
<name>A0ABR5AUV9_BACBA</name>
<dbReference type="InterPro" id="IPR051048">
    <property type="entry name" value="Peptidase_S8/S53_subtilisin"/>
</dbReference>
<comment type="caution">
    <text evidence="11">The sequence shown here is derived from an EMBL/GenBank/DDBJ whole genome shotgun (WGS) entry which is preliminary data.</text>
</comment>
<evidence type="ECO:0000256" key="6">
    <source>
        <dbReference type="ARBA" id="ARBA00022825"/>
    </source>
</evidence>
<comment type="similarity">
    <text evidence="2 7">Belongs to the peptidase S8 family.</text>
</comment>
<evidence type="ECO:0000256" key="2">
    <source>
        <dbReference type="ARBA" id="ARBA00011073"/>
    </source>
</evidence>
<comment type="subcellular location">
    <subcellularLocation>
        <location evidence="1">Secreted</location>
    </subcellularLocation>
</comment>
<evidence type="ECO:0000256" key="3">
    <source>
        <dbReference type="ARBA" id="ARBA00022525"/>
    </source>
</evidence>
<feature type="domain" description="Fervidolysin-like N-terminal prodomain" evidence="10">
    <location>
        <begin position="43"/>
        <end position="118"/>
    </location>
</feature>
<dbReference type="PANTHER" id="PTHR43399:SF4">
    <property type="entry name" value="CELL WALL-ASSOCIATED PROTEASE"/>
    <property type="match status" value="1"/>
</dbReference>
<dbReference type="Pfam" id="PF00082">
    <property type="entry name" value="Peptidase_S8"/>
    <property type="match status" value="1"/>
</dbReference>
<dbReference type="Proteomes" id="UP000031982">
    <property type="component" value="Unassembled WGS sequence"/>
</dbReference>
<dbReference type="PROSITE" id="PS00138">
    <property type="entry name" value="SUBTILASE_SER"/>
    <property type="match status" value="1"/>
</dbReference>
<evidence type="ECO:0000256" key="4">
    <source>
        <dbReference type="ARBA" id="ARBA00022670"/>
    </source>
</evidence>
<dbReference type="PANTHER" id="PTHR43399">
    <property type="entry name" value="SUBTILISIN-RELATED"/>
    <property type="match status" value="1"/>
</dbReference>
<dbReference type="InterPro" id="IPR034084">
    <property type="entry name" value="Thermitase-like_dom"/>
</dbReference>
<dbReference type="PROSITE" id="PS51257">
    <property type="entry name" value="PROKAR_LIPOPROTEIN"/>
    <property type="match status" value="1"/>
</dbReference>
<gene>
    <name evidence="11" type="ORF">SD77_4213</name>
</gene>
<dbReference type="Pfam" id="PF13860">
    <property type="entry name" value="FlgD_ig"/>
    <property type="match status" value="1"/>
</dbReference>
<dbReference type="InterPro" id="IPR015500">
    <property type="entry name" value="Peptidase_S8_subtilisin-rel"/>
</dbReference>
<dbReference type="InterPro" id="IPR000209">
    <property type="entry name" value="Peptidase_S8/S53_dom"/>
</dbReference>
<dbReference type="SUPFAM" id="SSF52743">
    <property type="entry name" value="Subtilisin-like"/>
    <property type="match status" value="1"/>
</dbReference>
<dbReference type="GO" id="GO:0006508">
    <property type="term" value="P:proteolysis"/>
    <property type="evidence" value="ECO:0007669"/>
    <property type="project" value="UniProtKB-KW"/>
</dbReference>
<dbReference type="InterPro" id="IPR025965">
    <property type="entry name" value="FlgD/Vpr_Ig-like"/>
</dbReference>
<protein>
    <submittedName>
        <fullName evidence="11">Protease</fullName>
    </submittedName>
</protein>
<dbReference type="RefSeq" id="WP_052477308.1">
    <property type="nucleotide sequence ID" value="NZ_JARTHD010000011.1"/>
</dbReference>
<sequence length="610" mass="65406">MGISSRLRKAAAAGTMAFAVSCAWLGTGEELVKAAEQPQLSIGQKFQGEYEKGELVIRFSHPLAERERQAIYAKHGLSEEGVLANGLFANVSIKNKQELAQTAADLMKETAVKQAEPNYQLTSQFKPSDSYYNKQWFHTKINAPKAWDRTRGSSQITVAVIDGGVDTRHSEFKNRIVQSYNAVTGSTVLPADSHGTHVAGIIGAAMDGAGVTGVAPGVKLMPVNVFEGEYADSYTIAEAIIYAADKGADILNLSFGSYSYSDILEYAADYAVKKGSVVIAAAGNENVSLPFYPAALSNVIAVSATNSADEITDFSNFGRYINLSAPGESIFSTAPKNSYRYMDGTSMATPVVSGAAGLVLSKNPFLSPQQVTRILYNSSIDLGDRSWDAFYGNGRVDVHKALAATPEPMGEISLNMKEMKVTGSSNLRAGMAVSGNMRGTVYVENASGKNIRTLVKGAAPQKGGFVAYWNGKLDNGSLAPAGQYSIVFRTADNRQFLTKKAPFKVVRNLSPAIQAETDHITSSASADKGLNVKFTINKSLFVTAAVYNEKGKLVKSLMTKKALPARSHYVFWDGTNGNLKKMPEGSYQLVMTGTDLENQQATAKVAITLN</sequence>
<dbReference type="InterPro" id="IPR022398">
    <property type="entry name" value="Peptidase_S8_His-AS"/>
</dbReference>
<dbReference type="GO" id="GO:0008233">
    <property type="term" value="F:peptidase activity"/>
    <property type="evidence" value="ECO:0007669"/>
    <property type="project" value="UniProtKB-KW"/>
</dbReference>
<reference evidence="11 12" key="1">
    <citation type="submission" date="2015-01" db="EMBL/GenBank/DDBJ databases">
        <title>Genome Assembly of Bacillus badius MTCC 1458.</title>
        <authorList>
            <person name="Verma A."/>
            <person name="Khatri I."/>
            <person name="Mual P."/>
            <person name="Subramanian S."/>
            <person name="Krishnamurthi S."/>
        </authorList>
    </citation>
    <scope>NUCLEOTIDE SEQUENCE [LARGE SCALE GENOMIC DNA]</scope>
    <source>
        <strain evidence="11 12">MTCC 1458</strain>
    </source>
</reference>
<evidence type="ECO:0000313" key="12">
    <source>
        <dbReference type="Proteomes" id="UP000031982"/>
    </source>
</evidence>
<dbReference type="CDD" id="cd07484">
    <property type="entry name" value="Peptidases_S8_Thermitase_like"/>
    <property type="match status" value="1"/>
</dbReference>
<feature type="domain" description="FlgD/Vpr Ig-like" evidence="9">
    <location>
        <begin position="530"/>
        <end position="595"/>
    </location>
</feature>
<dbReference type="Gene3D" id="3.40.50.200">
    <property type="entry name" value="Peptidase S8/S53 domain"/>
    <property type="match status" value="1"/>
</dbReference>
<evidence type="ECO:0000313" key="11">
    <source>
        <dbReference type="EMBL" id="KIL78533.1"/>
    </source>
</evidence>
<organism evidence="11 12">
    <name type="scientific">Bacillus badius</name>
    <dbReference type="NCBI Taxonomy" id="1455"/>
    <lineage>
        <taxon>Bacteria</taxon>
        <taxon>Bacillati</taxon>
        <taxon>Bacillota</taxon>
        <taxon>Bacilli</taxon>
        <taxon>Bacillales</taxon>
        <taxon>Bacillaceae</taxon>
        <taxon>Pseudobacillus</taxon>
    </lineage>
</organism>
<keyword evidence="5 7" id="KW-0378">Hydrolase</keyword>
<dbReference type="Pfam" id="PF22148">
    <property type="entry name" value="Fervidolysin_NPro-like"/>
    <property type="match status" value="1"/>
</dbReference>
<dbReference type="PRINTS" id="PR00723">
    <property type="entry name" value="SUBTILISIN"/>
</dbReference>
<keyword evidence="3" id="KW-0964">Secreted</keyword>
<feature type="active site" description="Charge relay system" evidence="7">
    <location>
        <position position="162"/>
    </location>
</feature>
<evidence type="ECO:0000259" key="10">
    <source>
        <dbReference type="Pfam" id="PF22148"/>
    </source>
</evidence>
<evidence type="ECO:0000256" key="5">
    <source>
        <dbReference type="ARBA" id="ARBA00022801"/>
    </source>
</evidence>
<dbReference type="PROSITE" id="PS00137">
    <property type="entry name" value="SUBTILASE_HIS"/>
    <property type="match status" value="1"/>
</dbReference>
<dbReference type="InterPro" id="IPR054399">
    <property type="entry name" value="Fervidolysin-like_N_prodom"/>
</dbReference>
<accession>A0ABR5AUV9</accession>
<dbReference type="InterPro" id="IPR023828">
    <property type="entry name" value="Peptidase_S8_Ser-AS"/>
</dbReference>
<feature type="active site" description="Charge relay system" evidence="7">
    <location>
        <position position="194"/>
    </location>
</feature>
<evidence type="ECO:0000256" key="1">
    <source>
        <dbReference type="ARBA" id="ARBA00004613"/>
    </source>
</evidence>
<feature type="active site" description="Charge relay system" evidence="7">
    <location>
        <position position="346"/>
    </location>
</feature>
<dbReference type="Gene3D" id="2.60.40.4070">
    <property type="match status" value="2"/>
</dbReference>
<evidence type="ECO:0000259" key="8">
    <source>
        <dbReference type="Pfam" id="PF00082"/>
    </source>
</evidence>
<keyword evidence="4 7" id="KW-0645">Protease</keyword>
<dbReference type="EMBL" id="JXLP01000009">
    <property type="protein sequence ID" value="KIL78533.1"/>
    <property type="molecule type" value="Genomic_DNA"/>
</dbReference>
<dbReference type="InterPro" id="IPR036852">
    <property type="entry name" value="Peptidase_S8/S53_dom_sf"/>
</dbReference>
<evidence type="ECO:0000256" key="7">
    <source>
        <dbReference type="PROSITE-ProRule" id="PRU01240"/>
    </source>
</evidence>
<dbReference type="PROSITE" id="PS51892">
    <property type="entry name" value="SUBTILASE"/>
    <property type="match status" value="1"/>
</dbReference>
<feature type="domain" description="Peptidase S8/S53" evidence="8">
    <location>
        <begin position="154"/>
        <end position="394"/>
    </location>
</feature>
<keyword evidence="12" id="KW-1185">Reference proteome</keyword>
<keyword evidence="6 7" id="KW-0720">Serine protease</keyword>